<keyword evidence="8" id="KW-0472">Membrane</keyword>
<dbReference type="Proteomes" id="UP001146120">
    <property type="component" value="Unassembled WGS sequence"/>
</dbReference>
<evidence type="ECO:0000256" key="7">
    <source>
        <dbReference type="ARBA" id="ARBA00023128"/>
    </source>
</evidence>
<reference evidence="9" key="2">
    <citation type="journal article" date="2023" name="Microbiol Resour">
        <title>Decontamination and Annotation of the Draft Genome Sequence of the Oomycete Lagenidium giganteum ARSEF 373.</title>
        <authorList>
            <person name="Morgan W.R."/>
            <person name="Tartar A."/>
        </authorList>
    </citation>
    <scope>NUCLEOTIDE SEQUENCE</scope>
    <source>
        <strain evidence="9">ARSEF 373</strain>
    </source>
</reference>
<evidence type="ECO:0000256" key="2">
    <source>
        <dbReference type="ARBA" id="ARBA00009575"/>
    </source>
</evidence>
<name>A0AAV2Z4J1_9STRA</name>
<dbReference type="InterPro" id="IPR022533">
    <property type="entry name" value="Cox20"/>
</dbReference>
<keyword evidence="10" id="KW-1185">Reference proteome</keyword>
<keyword evidence="5" id="KW-0999">Mitochondrion inner membrane</keyword>
<dbReference type="EMBL" id="DAKRPA010000034">
    <property type="protein sequence ID" value="DBA02278.1"/>
    <property type="molecule type" value="Genomic_DNA"/>
</dbReference>
<keyword evidence="6" id="KW-1133">Transmembrane helix</keyword>
<proteinExistence type="inferred from homology"/>
<evidence type="ECO:0000256" key="8">
    <source>
        <dbReference type="ARBA" id="ARBA00023136"/>
    </source>
</evidence>
<dbReference type="PANTHER" id="PTHR31586">
    <property type="entry name" value="CYTOCHROME C OXIDASE PROTEIN 20"/>
    <property type="match status" value="1"/>
</dbReference>
<evidence type="ECO:0000313" key="10">
    <source>
        <dbReference type="Proteomes" id="UP001146120"/>
    </source>
</evidence>
<evidence type="ECO:0000256" key="1">
    <source>
        <dbReference type="ARBA" id="ARBA00004273"/>
    </source>
</evidence>
<dbReference type="PIRSF" id="PIRSF007871">
    <property type="entry name" value="Cox20"/>
    <property type="match status" value="1"/>
</dbReference>
<dbReference type="GO" id="GO:0005743">
    <property type="term" value="C:mitochondrial inner membrane"/>
    <property type="evidence" value="ECO:0007669"/>
    <property type="project" value="UniProtKB-SubCell"/>
</dbReference>
<dbReference type="PANTHER" id="PTHR31586:SF1">
    <property type="entry name" value="CYTOCHROME C OXIDASE ASSEMBLY PROTEIN COX20, MITOCHONDRIAL"/>
    <property type="match status" value="1"/>
</dbReference>
<comment type="similarity">
    <text evidence="2">Belongs to the COX20 family.</text>
</comment>
<protein>
    <recommendedName>
        <fullName evidence="3">Cytochrome c oxidase assembly protein COX20, mitochondrial</fullName>
    </recommendedName>
</protein>
<dbReference type="AlphaFoldDB" id="A0AAV2Z4J1"/>
<reference evidence="9" key="1">
    <citation type="submission" date="2022-11" db="EMBL/GenBank/DDBJ databases">
        <authorList>
            <person name="Morgan W.R."/>
            <person name="Tartar A."/>
        </authorList>
    </citation>
    <scope>NUCLEOTIDE SEQUENCE</scope>
    <source>
        <strain evidence="9">ARSEF 373</strain>
    </source>
</reference>
<organism evidence="9 10">
    <name type="scientific">Lagenidium giganteum</name>
    <dbReference type="NCBI Taxonomy" id="4803"/>
    <lineage>
        <taxon>Eukaryota</taxon>
        <taxon>Sar</taxon>
        <taxon>Stramenopiles</taxon>
        <taxon>Oomycota</taxon>
        <taxon>Peronosporomycetes</taxon>
        <taxon>Pythiales</taxon>
        <taxon>Pythiaceae</taxon>
    </lineage>
</organism>
<sequence length="107" mass="11961">MSSSSDLLSNPPCFRSGLMWGIGTGLLIGTHRYRTTKRVRAACDWAVLTFGIVASGSWIVCRATHQARVQQMRNFMEVMNDPNRKAEAEQFLRSRIEEADSKPASQA</sequence>
<evidence type="ECO:0000256" key="6">
    <source>
        <dbReference type="ARBA" id="ARBA00022989"/>
    </source>
</evidence>
<comment type="caution">
    <text evidence="9">The sequence shown here is derived from an EMBL/GenBank/DDBJ whole genome shotgun (WGS) entry which is preliminary data.</text>
</comment>
<comment type="subcellular location">
    <subcellularLocation>
        <location evidence="1">Mitochondrion inner membrane</location>
    </subcellularLocation>
</comment>
<keyword evidence="4" id="KW-0812">Transmembrane</keyword>
<dbReference type="Pfam" id="PF12597">
    <property type="entry name" value="Cox20"/>
    <property type="match status" value="1"/>
</dbReference>
<evidence type="ECO:0000313" key="9">
    <source>
        <dbReference type="EMBL" id="DBA02278.1"/>
    </source>
</evidence>
<dbReference type="GO" id="GO:0033617">
    <property type="term" value="P:mitochondrial respiratory chain complex IV assembly"/>
    <property type="evidence" value="ECO:0007669"/>
    <property type="project" value="InterPro"/>
</dbReference>
<gene>
    <name evidence="9" type="ORF">N0F65_007688</name>
</gene>
<evidence type="ECO:0000256" key="4">
    <source>
        <dbReference type="ARBA" id="ARBA00022692"/>
    </source>
</evidence>
<keyword evidence="7" id="KW-0496">Mitochondrion</keyword>
<evidence type="ECO:0000256" key="3">
    <source>
        <dbReference type="ARBA" id="ARBA00017689"/>
    </source>
</evidence>
<evidence type="ECO:0000256" key="5">
    <source>
        <dbReference type="ARBA" id="ARBA00022792"/>
    </source>
</evidence>
<accession>A0AAV2Z4J1</accession>